<comment type="similarity">
    <text evidence="2">Belongs to the terpene synthase family.</text>
</comment>
<dbReference type="GO" id="GO:0010333">
    <property type="term" value="F:terpene synthase activity"/>
    <property type="evidence" value="ECO:0007669"/>
    <property type="project" value="InterPro"/>
</dbReference>
<dbReference type="PANTHER" id="PTHR35201:SF4">
    <property type="entry name" value="BETA-PINACENE SYNTHASE-RELATED"/>
    <property type="match status" value="1"/>
</dbReference>
<sequence>MEWEYPRWTPLSPDTDRARRANMEWAYRTGMVHSDSAKQWYASWDMAKMTGYLYPYARGERLDLCTDAMAFFFLFDDQFDGAMGRDPGRAAAICEDLIRIVHDPARTRSGPPPIITAFTDVWNRTIDLMSPAWRARAAHNWEYYFSSYPHEATDRIRGSIPSMDRFLHVRRGMGGTRTVLDFCEVAGDFEVNPVAFHSPELGTQRRIIADLQCFCNDVHSVDKEEPRGDVDNLVLVVQKEKRCTRLEAFRHVSAIFDENMKEFDEAGADMYDSLRWLPSADFDNAVRYYKALFTTVCGHHRWEIESLRFANANTVVPATENGYLEDLTTSNSTP</sequence>
<name>A0A164JCQ9_9NOCA</name>
<dbReference type="InterPro" id="IPR034686">
    <property type="entry name" value="Terpene_cyclase-like_2"/>
</dbReference>
<keyword evidence="2" id="KW-0460">Magnesium</keyword>
<comment type="cofactor">
    <cofactor evidence="2">
        <name>Mg(2+)</name>
        <dbReference type="ChEBI" id="CHEBI:18420"/>
    </cofactor>
</comment>
<proteinExistence type="inferred from homology"/>
<protein>
    <recommendedName>
        <fullName evidence="2">Terpene synthase</fullName>
        <ecNumber evidence="2">4.2.3.-</ecNumber>
    </recommendedName>
</protein>
<comment type="caution">
    <text evidence="3">The sequence shown here is derived from an EMBL/GenBank/DDBJ whole genome shotgun (WGS) entry which is preliminary data.</text>
</comment>
<evidence type="ECO:0000313" key="4">
    <source>
        <dbReference type="Proteomes" id="UP000076512"/>
    </source>
</evidence>
<dbReference type="Proteomes" id="UP000076512">
    <property type="component" value="Unassembled WGS sequence"/>
</dbReference>
<dbReference type="PANTHER" id="PTHR35201">
    <property type="entry name" value="TERPENE SYNTHASE"/>
    <property type="match status" value="1"/>
</dbReference>
<dbReference type="Pfam" id="PF19086">
    <property type="entry name" value="Terpene_syn_C_2"/>
    <property type="match status" value="1"/>
</dbReference>
<reference evidence="3 4" key="1">
    <citation type="submission" date="2016-04" db="EMBL/GenBank/DDBJ databases">
        <authorList>
            <person name="Evans L.H."/>
            <person name="Alamgir A."/>
            <person name="Owens N."/>
            <person name="Weber N.D."/>
            <person name="Virtaneva K."/>
            <person name="Barbian K."/>
            <person name="Babar A."/>
            <person name="Rosenke K."/>
        </authorList>
    </citation>
    <scope>NUCLEOTIDE SEQUENCE [LARGE SCALE GENOMIC DNA]</scope>
    <source>
        <strain evidence="3 4">IFM 0406</strain>
    </source>
</reference>
<dbReference type="SUPFAM" id="SSF48576">
    <property type="entry name" value="Terpenoid synthases"/>
    <property type="match status" value="1"/>
</dbReference>
<keyword evidence="4" id="KW-1185">Reference proteome</keyword>
<dbReference type="EMBL" id="LWGR01000016">
    <property type="protein sequence ID" value="KZM70273.1"/>
    <property type="molecule type" value="Genomic_DNA"/>
</dbReference>
<dbReference type="AlphaFoldDB" id="A0A164JCQ9"/>
<dbReference type="SFLD" id="SFLDG01020">
    <property type="entry name" value="Terpene_Cyclase_Like_2"/>
    <property type="match status" value="1"/>
</dbReference>
<accession>A0A164JCQ9</accession>
<evidence type="ECO:0000256" key="1">
    <source>
        <dbReference type="ARBA" id="ARBA00023239"/>
    </source>
</evidence>
<dbReference type="Gene3D" id="1.10.600.10">
    <property type="entry name" value="Farnesyl Diphosphate Synthase"/>
    <property type="match status" value="1"/>
</dbReference>
<dbReference type="InterPro" id="IPR008949">
    <property type="entry name" value="Isoprenoid_synthase_dom_sf"/>
</dbReference>
<dbReference type="GO" id="GO:0046872">
    <property type="term" value="F:metal ion binding"/>
    <property type="evidence" value="ECO:0007669"/>
    <property type="project" value="UniProtKB-KW"/>
</dbReference>
<evidence type="ECO:0000256" key="2">
    <source>
        <dbReference type="RuleBase" id="RU366034"/>
    </source>
</evidence>
<organism evidence="3 4">
    <name type="scientific">Nocardia terpenica</name>
    <dbReference type="NCBI Taxonomy" id="455432"/>
    <lineage>
        <taxon>Bacteria</taxon>
        <taxon>Bacillati</taxon>
        <taxon>Actinomycetota</taxon>
        <taxon>Actinomycetes</taxon>
        <taxon>Mycobacteriales</taxon>
        <taxon>Nocardiaceae</taxon>
        <taxon>Nocardia</taxon>
    </lineage>
</organism>
<keyword evidence="1 2" id="KW-0456">Lyase</keyword>
<evidence type="ECO:0000313" key="3">
    <source>
        <dbReference type="EMBL" id="KZM70273.1"/>
    </source>
</evidence>
<dbReference type="STRING" id="455432.AWN90_04580"/>
<gene>
    <name evidence="3" type="ORF">AWN90_04580</name>
</gene>
<dbReference type="SFLD" id="SFLDS00005">
    <property type="entry name" value="Isoprenoid_Synthase_Type_I"/>
    <property type="match status" value="1"/>
</dbReference>
<keyword evidence="2" id="KW-0479">Metal-binding</keyword>
<dbReference type="EC" id="4.2.3.-" evidence="2"/>